<comment type="caution">
    <text evidence="1">The sequence shown here is derived from an EMBL/GenBank/DDBJ whole genome shotgun (WGS) entry which is preliminary data.</text>
</comment>
<evidence type="ECO:0000313" key="1">
    <source>
        <dbReference type="EMBL" id="MEB3751172.1"/>
    </source>
</evidence>
<dbReference type="SUPFAM" id="SSF53474">
    <property type="entry name" value="alpha/beta-Hydrolases"/>
    <property type="match status" value="1"/>
</dbReference>
<dbReference type="EMBL" id="JPYA02000002">
    <property type="protein sequence ID" value="MEB3751172.1"/>
    <property type="molecule type" value="Genomic_DNA"/>
</dbReference>
<proteinExistence type="predicted"/>
<name>A0ABU6BH70_9BACL</name>
<evidence type="ECO:0008006" key="3">
    <source>
        <dbReference type="Google" id="ProtNLM"/>
    </source>
</evidence>
<keyword evidence="2" id="KW-1185">Reference proteome</keyword>
<dbReference type="InterPro" id="IPR029058">
    <property type="entry name" value="AB_hydrolase_fold"/>
</dbReference>
<evidence type="ECO:0000313" key="2">
    <source>
        <dbReference type="Proteomes" id="UP000029267"/>
    </source>
</evidence>
<sequence>MHYAWLSFARTGDPNGAHLPEKWPVYTNERKPAFVFSTASHVEDDPFGREREAWMTRA</sequence>
<accession>A0ABU6BH70</accession>
<protein>
    <recommendedName>
        <fullName evidence="3">Carboxylesterase type B domain-containing protein</fullName>
    </recommendedName>
</protein>
<reference evidence="1 2" key="1">
    <citation type="journal article" date="2014" name="Genome Announc.">
        <title>Draft Genome Sequence of Geobacillus icigianus Strain G1w1T Isolated from Hot Springs in the Valley of Geysers, Kamchatka (Russian Federation).</title>
        <authorList>
            <person name="Bryanskaya A.V."/>
            <person name="Rozanov A.S."/>
            <person name="Logacheva M.D."/>
            <person name="Kotenko A.V."/>
            <person name="Peltek S.E."/>
        </authorList>
    </citation>
    <scope>NUCLEOTIDE SEQUENCE [LARGE SCALE GENOMIC DNA]</scope>
    <source>
        <strain evidence="1 2">G1w1</strain>
    </source>
</reference>
<gene>
    <name evidence="1" type="ORF">EP10_002013</name>
</gene>
<dbReference type="Gene3D" id="3.40.50.1820">
    <property type="entry name" value="alpha/beta hydrolase"/>
    <property type="match status" value="1"/>
</dbReference>
<dbReference type="Proteomes" id="UP000029267">
    <property type="component" value="Unassembled WGS sequence"/>
</dbReference>
<organism evidence="1 2">
    <name type="scientific">Geobacillus icigianus</name>
    <dbReference type="NCBI Taxonomy" id="1430331"/>
    <lineage>
        <taxon>Bacteria</taxon>
        <taxon>Bacillati</taxon>
        <taxon>Bacillota</taxon>
        <taxon>Bacilli</taxon>
        <taxon>Bacillales</taxon>
        <taxon>Anoxybacillaceae</taxon>
        <taxon>Geobacillus</taxon>
    </lineage>
</organism>